<proteinExistence type="predicted"/>
<evidence type="ECO:0000313" key="2">
    <source>
        <dbReference type="Proteomes" id="UP000429552"/>
    </source>
</evidence>
<organism evidence="1 2">
    <name type="scientific">Streptomyces nigrescens</name>
    <dbReference type="NCBI Taxonomy" id="1920"/>
    <lineage>
        <taxon>Bacteria</taxon>
        <taxon>Bacillati</taxon>
        <taxon>Actinomycetota</taxon>
        <taxon>Actinomycetes</taxon>
        <taxon>Kitasatosporales</taxon>
        <taxon>Streptomycetaceae</taxon>
        <taxon>Streptomyces</taxon>
    </lineage>
</organism>
<evidence type="ECO:0000313" key="1">
    <source>
        <dbReference type="EMBL" id="GFE21810.1"/>
    </source>
</evidence>
<name>A0A640TEZ8_STRNI</name>
<protein>
    <submittedName>
        <fullName evidence="1">Uncharacterized protein</fullName>
    </submittedName>
</protein>
<reference evidence="1 2" key="1">
    <citation type="submission" date="2019-12" db="EMBL/GenBank/DDBJ databases">
        <title>Whole genome shotgun sequence of Streptomyces libani subsp. libani NBRC 13452.</title>
        <authorList>
            <person name="Ichikawa N."/>
            <person name="Kimura A."/>
            <person name="Kitahashi Y."/>
            <person name="Komaki H."/>
            <person name="Tamura T."/>
        </authorList>
    </citation>
    <scope>NUCLEOTIDE SEQUENCE [LARGE SCALE GENOMIC DNA]</scope>
    <source>
        <strain evidence="1 2">NBRC 13452</strain>
    </source>
</reference>
<dbReference type="EMBL" id="BLIP01000001">
    <property type="protein sequence ID" value="GFE21810.1"/>
    <property type="molecule type" value="Genomic_DNA"/>
</dbReference>
<accession>A0A640TEZ8</accession>
<dbReference type="AlphaFoldDB" id="A0A640TEZ8"/>
<gene>
    <name evidence="1" type="ORF">Sliba_22630</name>
</gene>
<dbReference type="Proteomes" id="UP000429552">
    <property type="component" value="Unassembled WGS sequence"/>
</dbReference>
<comment type="caution">
    <text evidence="1">The sequence shown here is derived from an EMBL/GenBank/DDBJ whole genome shotgun (WGS) entry which is preliminary data.</text>
</comment>
<sequence length="109" mass="11624">MPPLPPTGSPHPDSWLGAWCLVCAANYPQDAVGYDACPGYIYPITVSGHTFWPVLDLCVATGIPVRRVPLRGSRTESNPTITPAARAIAETPPFATPSNELPAQLSRLT</sequence>